<protein>
    <submittedName>
        <fullName evidence="2">Uncharacterized protein</fullName>
    </submittedName>
</protein>
<comment type="caution">
    <text evidence="2">The sequence shown here is derived from an EMBL/GenBank/DDBJ whole genome shotgun (WGS) entry which is preliminary data.</text>
</comment>
<organism evidence="2 3">
    <name type="scientific">Micromonospora jinlongensis</name>
    <dbReference type="NCBI Taxonomy" id="1287877"/>
    <lineage>
        <taxon>Bacteria</taxon>
        <taxon>Bacillati</taxon>
        <taxon>Actinomycetota</taxon>
        <taxon>Actinomycetes</taxon>
        <taxon>Micromonosporales</taxon>
        <taxon>Micromonosporaceae</taxon>
        <taxon>Micromonospora</taxon>
    </lineage>
</organism>
<dbReference type="Proteomes" id="UP000523545">
    <property type="component" value="Unassembled WGS sequence"/>
</dbReference>
<reference evidence="2 3" key="1">
    <citation type="submission" date="2020-07" db="EMBL/GenBank/DDBJ databases">
        <title>Sequencing the genomes of 1000 actinobacteria strains.</title>
        <authorList>
            <person name="Klenk H.-P."/>
        </authorList>
    </citation>
    <scope>NUCLEOTIDE SEQUENCE [LARGE SCALE GENOMIC DNA]</scope>
    <source>
        <strain evidence="2 3">DSM 45876</strain>
    </source>
</reference>
<dbReference type="EMBL" id="JACCHK010000001">
    <property type="protein sequence ID" value="NYH43481.1"/>
    <property type="molecule type" value="Genomic_DNA"/>
</dbReference>
<evidence type="ECO:0000313" key="2">
    <source>
        <dbReference type="EMBL" id="NYH43481.1"/>
    </source>
</evidence>
<gene>
    <name evidence="2" type="ORF">HNR22_003208</name>
</gene>
<accession>A0A7Z0BE13</accession>
<proteinExistence type="predicted"/>
<sequence length="66" mass="7086">MPGQLVRALSPESGRRHDKPKIRGGATRAPVNKPGTHAKASQRGRDEGDTPDRGCRGLRKVTLVGM</sequence>
<evidence type="ECO:0000256" key="1">
    <source>
        <dbReference type="SAM" id="MobiDB-lite"/>
    </source>
</evidence>
<dbReference type="AlphaFoldDB" id="A0A7Z0BE13"/>
<keyword evidence="3" id="KW-1185">Reference proteome</keyword>
<feature type="compositionally biased region" description="Basic and acidic residues" evidence="1">
    <location>
        <begin position="43"/>
        <end position="55"/>
    </location>
</feature>
<name>A0A7Z0BE13_9ACTN</name>
<feature type="region of interest" description="Disordered" evidence="1">
    <location>
        <begin position="1"/>
        <end position="66"/>
    </location>
</feature>
<evidence type="ECO:0000313" key="3">
    <source>
        <dbReference type="Proteomes" id="UP000523545"/>
    </source>
</evidence>